<organism evidence="1 2">
    <name type="scientific">Ancylobacter amanitiformis</name>
    <dbReference type="NCBI Taxonomy" id="217069"/>
    <lineage>
        <taxon>Bacteria</taxon>
        <taxon>Pseudomonadati</taxon>
        <taxon>Pseudomonadota</taxon>
        <taxon>Alphaproteobacteria</taxon>
        <taxon>Hyphomicrobiales</taxon>
        <taxon>Xanthobacteraceae</taxon>
        <taxon>Ancylobacter</taxon>
    </lineage>
</organism>
<dbReference type="EMBL" id="JAUSVR010000004">
    <property type="protein sequence ID" value="MDQ0510919.1"/>
    <property type="molecule type" value="Genomic_DNA"/>
</dbReference>
<name>A0ABU0LQD1_9HYPH</name>
<protein>
    <submittedName>
        <fullName evidence="1">Uncharacterized protein</fullName>
    </submittedName>
</protein>
<proteinExistence type="predicted"/>
<dbReference type="Proteomes" id="UP001235094">
    <property type="component" value="Unassembled WGS sequence"/>
</dbReference>
<sequence>MASVTDFDVGVTEGEEGVAPLDTEAMLKALFESGVEVAEEWTRELVMDRLADAIRLVHRTVSRPGPKGFGRSMPDYEYSGLDLWFQSTQEAWEREHGDFERNRPKIGATSAEIVAADVALAWVPRFVPQEHVRRALNTWLLAKATRRPWTKVTKELGLVHRTAIARRDRAVALIVYGLTTEAIEQAQAAAGRDDEG</sequence>
<evidence type="ECO:0000313" key="2">
    <source>
        <dbReference type="Proteomes" id="UP001235094"/>
    </source>
</evidence>
<accession>A0ABU0LQD1</accession>
<keyword evidence="2" id="KW-1185">Reference proteome</keyword>
<evidence type="ECO:0000313" key="1">
    <source>
        <dbReference type="EMBL" id="MDQ0510919.1"/>
    </source>
</evidence>
<comment type="caution">
    <text evidence="1">The sequence shown here is derived from an EMBL/GenBank/DDBJ whole genome shotgun (WGS) entry which is preliminary data.</text>
</comment>
<gene>
    <name evidence="1" type="ORF">QOZ99_001807</name>
</gene>
<dbReference type="RefSeq" id="WP_306889635.1">
    <property type="nucleotide sequence ID" value="NZ_JAUSVR010000004.1"/>
</dbReference>
<reference evidence="1 2" key="1">
    <citation type="submission" date="2023-07" db="EMBL/GenBank/DDBJ databases">
        <title>Genomic Encyclopedia of Type Strains, Phase IV (KMG-IV): sequencing the most valuable type-strain genomes for metagenomic binning, comparative biology and taxonomic classification.</title>
        <authorList>
            <person name="Goeker M."/>
        </authorList>
    </citation>
    <scope>NUCLEOTIDE SEQUENCE [LARGE SCALE GENOMIC DNA]</scope>
    <source>
        <strain evidence="1 2">DSM 15561</strain>
    </source>
</reference>